<dbReference type="Proteomes" id="UP001176471">
    <property type="component" value="Unassembled WGS sequence"/>
</dbReference>
<organism evidence="1 2">
    <name type="scientific">Sphingobium cyanobacteriorum</name>
    <dbReference type="NCBI Taxonomy" id="3063954"/>
    <lineage>
        <taxon>Bacteria</taxon>
        <taxon>Pseudomonadati</taxon>
        <taxon>Pseudomonadota</taxon>
        <taxon>Alphaproteobacteria</taxon>
        <taxon>Sphingomonadales</taxon>
        <taxon>Sphingomonadaceae</taxon>
        <taxon>Sphingobium</taxon>
    </lineage>
</organism>
<gene>
    <name evidence="1" type="ORF">Q4610_00250</name>
</gene>
<accession>A0ABT8ZHH0</accession>
<evidence type="ECO:0000313" key="1">
    <source>
        <dbReference type="EMBL" id="MDO7833469.1"/>
    </source>
</evidence>
<dbReference type="Gene3D" id="3.10.180.10">
    <property type="entry name" value="2,3-Dihydroxybiphenyl 1,2-Dioxygenase, domain 1"/>
    <property type="match status" value="1"/>
</dbReference>
<dbReference type="RefSeq" id="WP_304534024.1">
    <property type="nucleotide sequence ID" value="NZ_JAUQOM010000001.1"/>
</dbReference>
<dbReference type="EMBL" id="JAUQOM010000001">
    <property type="protein sequence ID" value="MDO7833469.1"/>
    <property type="molecule type" value="Genomic_DNA"/>
</dbReference>
<sequence length="159" mass="17284">MMVPQLNTIFQNAYVTNDVEQAAALFKDRFATGAFTIIDFEGVMRIGLAFAGRTMIELIQPFTDPAGLYAHWIPAGTDFAVRHHHLGLLVDSKEELAAIRAAHVSAGTAVATEGSLPGALDFLYVDTSTQLGHYLEYVRLDEGGRAMFANVEGSIFTMS</sequence>
<protein>
    <submittedName>
        <fullName evidence="1">VOC family protein</fullName>
    </submittedName>
</protein>
<evidence type="ECO:0000313" key="2">
    <source>
        <dbReference type="Proteomes" id="UP001176471"/>
    </source>
</evidence>
<proteinExistence type="predicted"/>
<dbReference type="InterPro" id="IPR029068">
    <property type="entry name" value="Glyas_Bleomycin-R_OHBP_Dase"/>
</dbReference>
<keyword evidence="2" id="KW-1185">Reference proteome</keyword>
<name>A0ABT8ZHH0_9SPHN</name>
<reference evidence="1" key="1">
    <citation type="submission" date="2023-07" db="EMBL/GenBank/DDBJ databases">
        <title>Bacterial whole genome sequence for Sphingobium sp. HBC34.</title>
        <authorList>
            <person name="Le V."/>
            <person name="Ko S.-R."/>
            <person name="Ahn C.-Y."/>
            <person name="Oh H.-M."/>
        </authorList>
    </citation>
    <scope>NUCLEOTIDE SEQUENCE</scope>
    <source>
        <strain evidence="1">HBC34</strain>
    </source>
</reference>
<comment type="caution">
    <text evidence="1">The sequence shown here is derived from an EMBL/GenBank/DDBJ whole genome shotgun (WGS) entry which is preliminary data.</text>
</comment>
<dbReference type="SUPFAM" id="SSF54593">
    <property type="entry name" value="Glyoxalase/Bleomycin resistance protein/Dihydroxybiphenyl dioxygenase"/>
    <property type="match status" value="1"/>
</dbReference>